<evidence type="ECO:0000256" key="3">
    <source>
        <dbReference type="ARBA" id="ARBA00023157"/>
    </source>
</evidence>
<dbReference type="PANTHER" id="PTHR20914">
    <property type="entry name" value="LY6/PLAUR DOMAIN-CONTAINING PROTEIN 8"/>
    <property type="match status" value="1"/>
</dbReference>
<dbReference type="Proteomes" id="UP000694871">
    <property type="component" value="Unplaced"/>
</dbReference>
<protein>
    <submittedName>
        <fullName evidence="6">Phospholipase A2 inhibitor subunit gamma B-like</fullName>
    </submittedName>
</protein>
<evidence type="ECO:0000256" key="1">
    <source>
        <dbReference type="ARBA" id="ARBA00004613"/>
    </source>
</evidence>
<feature type="domain" description="UPAR/Ly6" evidence="4">
    <location>
        <begin position="8"/>
        <end position="52"/>
    </location>
</feature>
<dbReference type="Gene3D" id="2.10.60.10">
    <property type="entry name" value="CD59"/>
    <property type="match status" value="1"/>
</dbReference>
<keyword evidence="3" id="KW-1015">Disulfide bond</keyword>
<sequence>MEGKKRGETTYHKLGCMGRPNCHPINYTASLPDGKYIHLEVKCCNKIFCNEPIGALNQKNRAINGMECPGCLARIPNANESCSSDATVRCRGQENKCISYTGGLQAPKFNYDPVSFKGCATKNLCDLLTGATEKGNDLLKPIDTVEAECSCAEFTA</sequence>
<feature type="domain" description="UPAR/Ly6" evidence="4">
    <location>
        <begin position="64"/>
        <end position="135"/>
    </location>
</feature>
<proteinExistence type="predicted"/>
<evidence type="ECO:0000259" key="4">
    <source>
        <dbReference type="Pfam" id="PF00021"/>
    </source>
</evidence>
<evidence type="ECO:0000313" key="6">
    <source>
        <dbReference type="RefSeq" id="XP_015274523.1"/>
    </source>
</evidence>
<comment type="subcellular location">
    <subcellularLocation>
        <location evidence="1">Secreted</location>
    </subcellularLocation>
</comment>
<dbReference type="RefSeq" id="XP_015274523.1">
    <property type="nucleotide sequence ID" value="XM_015419037.1"/>
</dbReference>
<dbReference type="InterPro" id="IPR050918">
    <property type="entry name" value="CNF-like_PLA2_Inhibitor"/>
</dbReference>
<evidence type="ECO:0000256" key="2">
    <source>
        <dbReference type="ARBA" id="ARBA00022525"/>
    </source>
</evidence>
<name>A0ABM1KLD6_GEKJA</name>
<keyword evidence="5" id="KW-1185">Reference proteome</keyword>
<dbReference type="InterPro" id="IPR045860">
    <property type="entry name" value="Snake_toxin-like_sf"/>
</dbReference>
<dbReference type="GeneID" id="107117005"/>
<gene>
    <name evidence="6" type="primary">LOC107117005</name>
</gene>
<dbReference type="InterPro" id="IPR016054">
    <property type="entry name" value="LY6_UPA_recep-like"/>
</dbReference>
<dbReference type="SUPFAM" id="SSF57302">
    <property type="entry name" value="Snake toxin-like"/>
    <property type="match status" value="1"/>
</dbReference>
<dbReference type="GO" id="GO:0019834">
    <property type="term" value="F:phospholipase A2 inhibitor activity"/>
    <property type="evidence" value="ECO:0007669"/>
    <property type="project" value="UniProtKB-KW"/>
</dbReference>
<keyword evidence="6" id="KW-0593">Phospholipase A2 inhibitor</keyword>
<reference evidence="6" key="1">
    <citation type="submission" date="2025-08" db="UniProtKB">
        <authorList>
            <consortium name="RefSeq"/>
        </authorList>
    </citation>
    <scope>IDENTIFICATION</scope>
</reference>
<evidence type="ECO:0000313" key="5">
    <source>
        <dbReference type="Proteomes" id="UP000694871"/>
    </source>
</evidence>
<dbReference type="CDD" id="cd23572">
    <property type="entry name" value="TFP_LU_ECD_PINLYP_rpt2"/>
    <property type="match status" value="1"/>
</dbReference>
<dbReference type="Pfam" id="PF00021">
    <property type="entry name" value="UPAR_LY6"/>
    <property type="match status" value="2"/>
</dbReference>
<keyword evidence="2" id="KW-0964">Secreted</keyword>
<accession>A0ABM1KLD6</accession>
<dbReference type="PANTHER" id="PTHR20914:SF25">
    <property type="entry name" value="PHOSPHOLIPASE A2 INHIBITOR AND LY6_PLAUR DOMAIN-CONTAINING PROTEIN"/>
    <property type="match status" value="1"/>
</dbReference>
<organism evidence="5 6">
    <name type="scientific">Gekko japonicus</name>
    <name type="common">Schlegel's Japanese gecko</name>
    <dbReference type="NCBI Taxonomy" id="146911"/>
    <lineage>
        <taxon>Eukaryota</taxon>
        <taxon>Metazoa</taxon>
        <taxon>Chordata</taxon>
        <taxon>Craniata</taxon>
        <taxon>Vertebrata</taxon>
        <taxon>Euteleostomi</taxon>
        <taxon>Lepidosauria</taxon>
        <taxon>Squamata</taxon>
        <taxon>Bifurcata</taxon>
        <taxon>Gekkota</taxon>
        <taxon>Gekkonidae</taxon>
        <taxon>Gekkoninae</taxon>
        <taxon>Gekko</taxon>
    </lineage>
</organism>